<dbReference type="NCBIfam" id="NF006155">
    <property type="entry name" value="PRK08298.1"/>
    <property type="match status" value="1"/>
</dbReference>
<reference evidence="1" key="1">
    <citation type="submission" date="2023-05" db="EMBL/GenBank/DDBJ databases">
        <title>Cataloging the Phylogenetic Diversity of Human Bladder Bacteria.</title>
        <authorList>
            <person name="Du J."/>
        </authorList>
    </citation>
    <scope>NUCLEOTIDE SEQUENCE</scope>
    <source>
        <strain evidence="1">UMB9978</strain>
    </source>
</reference>
<dbReference type="SUPFAM" id="SSF53927">
    <property type="entry name" value="Cytidine deaminase-like"/>
    <property type="match status" value="1"/>
</dbReference>
<keyword evidence="1" id="KW-0378">Hydrolase</keyword>
<dbReference type="CDD" id="cd01283">
    <property type="entry name" value="cytidine_deaminase"/>
    <property type="match status" value="1"/>
</dbReference>
<accession>A0AAP4C5D5</accession>
<proteinExistence type="predicted"/>
<gene>
    <name evidence="1" type="ORF">QP116_01410</name>
</gene>
<dbReference type="AlphaFoldDB" id="A0AAP4C5D5"/>
<evidence type="ECO:0000313" key="1">
    <source>
        <dbReference type="EMBL" id="MDK6274414.1"/>
    </source>
</evidence>
<dbReference type="GO" id="GO:0004126">
    <property type="term" value="F:cytidine deaminase activity"/>
    <property type="evidence" value="ECO:0007669"/>
    <property type="project" value="UniProtKB-EC"/>
</dbReference>
<dbReference type="Gene3D" id="3.40.140.10">
    <property type="entry name" value="Cytidine Deaminase, domain 2"/>
    <property type="match status" value="1"/>
</dbReference>
<dbReference type="InterPro" id="IPR016193">
    <property type="entry name" value="Cytidine_deaminase-like"/>
</dbReference>
<dbReference type="EMBL" id="JASODW010000001">
    <property type="protein sequence ID" value="MDK6274414.1"/>
    <property type="molecule type" value="Genomic_DNA"/>
</dbReference>
<sequence length="152" mass="16556">MTPASNLPLSQLRDECQQFIEDRFPADQPYMGAAAMLLPDGTVLAGTAPEVANSGVALCHETEPYCAAYRLDQRIVASICLSRHVDGRYLVLSPCGICRERLAVHGPDVMVATADPADPTVPVWKKLKDVHLAYWPTPFMKPGEAAGWLQHG</sequence>
<evidence type="ECO:0000313" key="2">
    <source>
        <dbReference type="Proteomes" id="UP001240483"/>
    </source>
</evidence>
<dbReference type="Proteomes" id="UP001240483">
    <property type="component" value="Unassembled WGS sequence"/>
</dbReference>
<organism evidence="1 2">
    <name type="scientific">Pseudoglutamicibacter cumminsii</name>
    <dbReference type="NCBI Taxonomy" id="156979"/>
    <lineage>
        <taxon>Bacteria</taxon>
        <taxon>Bacillati</taxon>
        <taxon>Actinomycetota</taxon>
        <taxon>Actinomycetes</taxon>
        <taxon>Micrococcales</taxon>
        <taxon>Micrococcaceae</taxon>
        <taxon>Pseudoglutamicibacter</taxon>
    </lineage>
</organism>
<name>A0AAP4C5D5_9MICC</name>
<comment type="caution">
    <text evidence="1">The sequence shown here is derived from an EMBL/GenBank/DDBJ whole genome shotgun (WGS) entry which is preliminary data.</text>
</comment>
<dbReference type="RefSeq" id="WP_285332387.1">
    <property type="nucleotide sequence ID" value="NZ_JASODW010000001.1"/>
</dbReference>
<protein>
    <submittedName>
        <fullName evidence="1">Cytidine deaminase</fullName>
        <ecNumber evidence="1">3.5.4.5</ecNumber>
    </submittedName>
</protein>
<dbReference type="EC" id="3.5.4.5" evidence="1"/>